<evidence type="ECO:0000256" key="3">
    <source>
        <dbReference type="PROSITE-ProRule" id="PRU00176"/>
    </source>
</evidence>
<proteinExistence type="predicted"/>
<dbReference type="EMBL" id="CAJNOC010003038">
    <property type="protein sequence ID" value="CAF0964745.1"/>
    <property type="molecule type" value="Genomic_DNA"/>
</dbReference>
<evidence type="ECO:0000313" key="6">
    <source>
        <dbReference type="Proteomes" id="UP000663879"/>
    </source>
</evidence>
<dbReference type="GO" id="GO:0005737">
    <property type="term" value="C:cytoplasm"/>
    <property type="evidence" value="ECO:0007669"/>
    <property type="project" value="UniProtKB-ARBA"/>
</dbReference>
<dbReference type="InterPro" id="IPR035979">
    <property type="entry name" value="RBD_domain_sf"/>
</dbReference>
<dbReference type="PANTHER" id="PTHR48025">
    <property type="entry name" value="OS02G0815200 PROTEIN"/>
    <property type="match status" value="1"/>
</dbReference>
<reference evidence="5" key="1">
    <citation type="submission" date="2021-02" db="EMBL/GenBank/DDBJ databases">
        <authorList>
            <person name="Nowell W R."/>
        </authorList>
    </citation>
    <scope>NUCLEOTIDE SEQUENCE</scope>
    <source>
        <strain evidence="5">Ploen Becks lab</strain>
    </source>
</reference>
<dbReference type="GO" id="GO:0010629">
    <property type="term" value="P:negative regulation of gene expression"/>
    <property type="evidence" value="ECO:0007669"/>
    <property type="project" value="UniProtKB-ARBA"/>
</dbReference>
<keyword evidence="6" id="KW-1185">Reference proteome</keyword>
<dbReference type="FunFam" id="3.30.70.330:FF:000383">
    <property type="entry name" value="Sex lethal, isoform D"/>
    <property type="match status" value="2"/>
</dbReference>
<evidence type="ECO:0000259" key="4">
    <source>
        <dbReference type="PROSITE" id="PS50102"/>
    </source>
</evidence>
<protein>
    <recommendedName>
        <fullName evidence="4">RRM domain-containing protein</fullName>
    </recommendedName>
</protein>
<comment type="caution">
    <text evidence="5">The sequence shown here is derived from an EMBL/GenBank/DDBJ whole genome shotgun (WGS) entry which is preliminary data.</text>
</comment>
<name>A0A814E8Y8_9BILA</name>
<dbReference type="Proteomes" id="UP000663879">
    <property type="component" value="Unassembled WGS sequence"/>
</dbReference>
<dbReference type="PRINTS" id="PR00961">
    <property type="entry name" value="HUDSXLRNA"/>
</dbReference>
<dbReference type="InterPro" id="IPR000504">
    <property type="entry name" value="RRM_dom"/>
</dbReference>
<dbReference type="Pfam" id="PF00076">
    <property type="entry name" value="RRM_1"/>
    <property type="match status" value="3"/>
</dbReference>
<feature type="domain" description="RRM" evidence="4">
    <location>
        <begin position="25"/>
        <end position="103"/>
    </location>
</feature>
<organism evidence="5 6">
    <name type="scientific">Brachionus calyciflorus</name>
    <dbReference type="NCBI Taxonomy" id="104777"/>
    <lineage>
        <taxon>Eukaryota</taxon>
        <taxon>Metazoa</taxon>
        <taxon>Spiralia</taxon>
        <taxon>Gnathifera</taxon>
        <taxon>Rotifera</taxon>
        <taxon>Eurotatoria</taxon>
        <taxon>Monogononta</taxon>
        <taxon>Pseudotrocha</taxon>
        <taxon>Ploima</taxon>
        <taxon>Brachionidae</taxon>
        <taxon>Brachionus</taxon>
    </lineage>
</organism>
<dbReference type="InterPro" id="IPR012677">
    <property type="entry name" value="Nucleotide-bd_a/b_plait_sf"/>
</dbReference>
<gene>
    <name evidence="5" type="ORF">OXX778_LOCUS14607</name>
</gene>
<dbReference type="GO" id="GO:0003729">
    <property type="term" value="F:mRNA binding"/>
    <property type="evidence" value="ECO:0007669"/>
    <property type="project" value="UniProtKB-ARBA"/>
</dbReference>
<dbReference type="InterPro" id="IPR002343">
    <property type="entry name" value="Hud_Sxl_RNA"/>
</dbReference>
<dbReference type="InterPro" id="IPR050502">
    <property type="entry name" value="Euk_RNA-bind_prot"/>
</dbReference>
<evidence type="ECO:0000256" key="2">
    <source>
        <dbReference type="ARBA" id="ARBA00022884"/>
    </source>
</evidence>
<dbReference type="GO" id="GO:1990904">
    <property type="term" value="C:ribonucleoprotein complex"/>
    <property type="evidence" value="ECO:0007669"/>
    <property type="project" value="InterPro"/>
</dbReference>
<dbReference type="GO" id="GO:0009967">
    <property type="term" value="P:positive regulation of signal transduction"/>
    <property type="evidence" value="ECO:0007669"/>
    <property type="project" value="UniProtKB-ARBA"/>
</dbReference>
<dbReference type="AlphaFoldDB" id="A0A814E8Y8"/>
<dbReference type="SUPFAM" id="SSF54928">
    <property type="entry name" value="RNA-binding domain, RBD"/>
    <property type="match status" value="3"/>
</dbReference>
<evidence type="ECO:0000313" key="5">
    <source>
        <dbReference type="EMBL" id="CAF0964745.1"/>
    </source>
</evidence>
<keyword evidence="2 3" id="KW-0694">RNA-binding</keyword>
<dbReference type="PROSITE" id="PS50102">
    <property type="entry name" value="RRM"/>
    <property type="match status" value="3"/>
</dbReference>
<dbReference type="SMART" id="SM00360">
    <property type="entry name" value="RRM"/>
    <property type="match status" value="3"/>
</dbReference>
<feature type="domain" description="RRM" evidence="4">
    <location>
        <begin position="370"/>
        <end position="448"/>
    </location>
</feature>
<dbReference type="OrthoDB" id="266020at2759"/>
<evidence type="ECO:0000256" key="1">
    <source>
        <dbReference type="ARBA" id="ARBA00022737"/>
    </source>
</evidence>
<feature type="domain" description="RRM" evidence="4">
    <location>
        <begin position="111"/>
        <end position="192"/>
    </location>
</feature>
<accession>A0A814E8Y8</accession>
<dbReference type="GO" id="GO:0005634">
    <property type="term" value="C:nucleus"/>
    <property type="evidence" value="ECO:0007669"/>
    <property type="project" value="TreeGrafter"/>
</dbReference>
<sequence length="449" mass="49260">MSVNVQIDTSGGSGQHQSNNSFNPCNLIVNYLPQSVKEHDFNALFSKIGPLKSCKLMFDRQTGYSFGYGFVEYLKEEDAKKAVDTLNGYQIEHKRLKVAYARPNSDDTKNTNLYIRNIPVNYTEQQLVELFSQFGEVIQVRLLRDQNTTFSRRIGFVIMGTKQMAHLAIQNLDNTIPPNGGNEPIYVKYADDEGGKKKHHGGGGHQQFMNNRNFNNYQNSQFQNNMMQSQTSFQNMNLGKMKTNRNNGHQNRYNPMGGNNTAIIGGGNSNNPNNGNGYNPWNMGMGPIGGGTTPNGNNGYAHHGNMHPSMGSNGNYMNTAAAMAAAAAAAAAAAGIGNNSNTNLIDINTAGLPMDSKSNLSYNSSGLSTTTIYVYGFGPHATESDLYSLFSNIGRISRVNVIKNAKTGQSKGYGFVVFETFEEANLAVHSMNGYVYHNKPLQVQLHFDS</sequence>
<dbReference type="PANTHER" id="PTHR48025:SF1">
    <property type="entry name" value="RRM DOMAIN-CONTAINING PROTEIN"/>
    <property type="match status" value="1"/>
</dbReference>
<dbReference type="Gene3D" id="3.30.70.330">
    <property type="match status" value="3"/>
</dbReference>
<keyword evidence="1" id="KW-0677">Repeat</keyword>